<name>A0A859D177_9MONO</name>
<reference evidence="1" key="1">
    <citation type="submission" date="2019-12" db="EMBL/GenBank/DDBJ databases">
        <authorList>
            <person name="Pettersson J.H.O."/>
            <person name="Olsen B."/>
            <person name="Holmes E.C."/>
        </authorList>
    </citation>
    <scope>NUCLEOTIDE SEQUENCE</scope>
    <source>
        <strain evidence="1">OTU2.IU18</strain>
    </source>
</reference>
<organism evidence="1">
    <name type="scientific">Umea virus</name>
    <dbReference type="NCBI Taxonomy" id="2739775"/>
    <lineage>
        <taxon>Viruses</taxon>
        <taxon>Riboviria</taxon>
        <taxon>Orthornavirae</taxon>
        <taxon>Negarnaviricota</taxon>
        <taxon>Haploviricotina</taxon>
        <taxon>Monjiviricetes</taxon>
        <taxon>Mononegavirales</taxon>
    </lineage>
</organism>
<proteinExistence type="predicted"/>
<dbReference type="EMBL" id="MN830236">
    <property type="protein sequence ID" value="QKK82918.1"/>
    <property type="molecule type" value="Viral_cRNA"/>
</dbReference>
<sequence>MLDTAFIIEGQIISQHEAYLRAATEIDLWTAAIRRRAELGLPPYSTAEQAAKGHEIASIMASAGTRRPTATHTVPSTTELQLSPFDTEAEANAAWAKVNYLDRIVSAAVGILPPPDGTGRLFNMMFILARGEAWLKKAANRTAMTIAIAGANALGPNLPRLLEPQAKKAMANMVLAFLREEVSSKDDLVSISDDQYAALRATVEGGVGGPWSGITWLPSTRAGLQTMEGGVLVEADVRLLLDVMVAHGTRALDRCGPLVYATMMLSLSKRGTITSTKLDKISSEIHQDLGYGLGLTEEAITLTYRVVGSKIPHGVIGKVIDHWSKVMDHLSLRMRITLQQAAGSGLTAVTTVKKAMATFPAFKWNQVFAAHPADVVCYKEALTAIGSDKYYGYKPNLDKAAGTRFRALVYVSKELLIKAGGPDGFSLKGYAGWPRSVRGQRELDELVTDFDTDVKVTPTQEHSTAVAETIGMATLTTGI</sequence>
<accession>A0A859D177</accession>
<protein>
    <submittedName>
        <fullName evidence="1">Hypthetical protein 3</fullName>
    </submittedName>
</protein>
<evidence type="ECO:0000313" key="1">
    <source>
        <dbReference type="EMBL" id="QKK82918.1"/>
    </source>
</evidence>
<reference evidence="1" key="2">
    <citation type="journal article" name="PLoS Pathog.">
        <title>Circumpolar diversification of the Ixodes uriae tick virome.</title>
        <authorList>
            <person name="Pettersson J.H."/>
            <person name="Ellstrom P."/>
            <person name="Ling J."/>
            <person name="Nilsson I."/>
            <person name="Bergstrom S."/>
            <person name="Gonzalez-Acuna D."/>
            <person name="Olsen B."/>
            <person name="Holmes E.C."/>
        </authorList>
    </citation>
    <scope>NUCLEOTIDE SEQUENCE</scope>
    <source>
        <strain evidence="1">OTU2.IU18</strain>
    </source>
</reference>